<sequence>MSDSPSSRKRKRSREQRGDGKTLDKETSEKHSSVLQKFRSISNTINTPDASDASNSLQYSRSEENGQRQKQETDLPKPAGLVPLPQRPQVKKDVISTIPEWIAEPEYVKPTFQVPFNRLGLSERMIKSLASMGFDKAFAVQASVIGILSGETSDISPDGTPPVLVNAATGSGKTLAYGIPIVEALAQRVVPQLRALVIVPTRPLIQQVRGVLESLAKGTSLRVFALRSERPFAEEQATLQAFLPDILVATPGRLVDHIRSTQGFTLQHLRYLVIDEADRLLNQSFQDWADVLMESLHAKSAPTYDSLVATRWSYNLQKLVFSATLTRDAGKWASLKIKQPRIIILGDKSKSVSVEDKDFSVPFTLSEYMIAVSDAQVKPLILHNLLLQESISGHCIIFTRSNEAAARLTALLRILQETSAAEGIKPYKIGLVTGEVETSLRKRTLKEFAEDKIDLIICTDIIARGMDIESLQHVINYDIPISDRDYVHRVGRTARAGRPGSAWSLVLRPEAKWFKATMKKIRRSKQQRIINRDVSVWDGQEELYGNALNILEQQVKGLQ</sequence>
<name>A0ACC3T331_LIPKO</name>
<organism evidence="1 2">
    <name type="scientific">Lipomyces kononenkoae</name>
    <name type="common">Yeast</name>
    <dbReference type="NCBI Taxonomy" id="34357"/>
    <lineage>
        <taxon>Eukaryota</taxon>
        <taxon>Fungi</taxon>
        <taxon>Dikarya</taxon>
        <taxon>Ascomycota</taxon>
        <taxon>Saccharomycotina</taxon>
        <taxon>Lipomycetes</taxon>
        <taxon>Lipomycetales</taxon>
        <taxon>Lipomycetaceae</taxon>
        <taxon>Lipomyces</taxon>
    </lineage>
</organism>
<keyword evidence="1" id="KW-0378">Hydrolase</keyword>
<evidence type="ECO:0000313" key="1">
    <source>
        <dbReference type="EMBL" id="KAK9238313.1"/>
    </source>
</evidence>
<dbReference type="EMBL" id="MU971357">
    <property type="protein sequence ID" value="KAK9238313.1"/>
    <property type="molecule type" value="Genomic_DNA"/>
</dbReference>
<protein>
    <submittedName>
        <fullName evidence="1">P-loop containing nucleoside triphosphate hydrolase protein</fullName>
    </submittedName>
</protein>
<evidence type="ECO:0000313" key="2">
    <source>
        <dbReference type="Proteomes" id="UP001433508"/>
    </source>
</evidence>
<dbReference type="Proteomes" id="UP001433508">
    <property type="component" value="Unassembled WGS sequence"/>
</dbReference>
<comment type="caution">
    <text evidence="1">The sequence shown here is derived from an EMBL/GenBank/DDBJ whole genome shotgun (WGS) entry which is preliminary data.</text>
</comment>
<keyword evidence="2" id="KW-1185">Reference proteome</keyword>
<gene>
    <name evidence="1" type="ORF">V1525DRAFT_358459</name>
</gene>
<accession>A0ACC3T331</accession>
<proteinExistence type="predicted"/>
<reference evidence="2" key="1">
    <citation type="journal article" date="2024" name="Front. Bioeng. Biotechnol.">
        <title>Genome-scale model development and genomic sequencing of the oleaginous clade Lipomyces.</title>
        <authorList>
            <person name="Czajka J.J."/>
            <person name="Han Y."/>
            <person name="Kim J."/>
            <person name="Mondo S.J."/>
            <person name="Hofstad B.A."/>
            <person name="Robles A."/>
            <person name="Haridas S."/>
            <person name="Riley R."/>
            <person name="LaButti K."/>
            <person name="Pangilinan J."/>
            <person name="Andreopoulos W."/>
            <person name="Lipzen A."/>
            <person name="Yan J."/>
            <person name="Wang M."/>
            <person name="Ng V."/>
            <person name="Grigoriev I.V."/>
            <person name="Spatafora J.W."/>
            <person name="Magnuson J.K."/>
            <person name="Baker S.E."/>
            <person name="Pomraning K.R."/>
        </authorList>
    </citation>
    <scope>NUCLEOTIDE SEQUENCE [LARGE SCALE GENOMIC DNA]</scope>
    <source>
        <strain evidence="2">CBS 7786</strain>
    </source>
</reference>